<dbReference type="AlphaFoldDB" id="A0AAD7REW3"/>
<dbReference type="EMBL" id="JAINUG010000309">
    <property type="protein sequence ID" value="KAJ8378820.1"/>
    <property type="molecule type" value="Genomic_DNA"/>
</dbReference>
<comment type="caution">
    <text evidence="1">The sequence shown here is derived from an EMBL/GenBank/DDBJ whole genome shotgun (WGS) entry which is preliminary data.</text>
</comment>
<organism evidence="1 2">
    <name type="scientific">Aldrovandia affinis</name>
    <dbReference type="NCBI Taxonomy" id="143900"/>
    <lineage>
        <taxon>Eukaryota</taxon>
        <taxon>Metazoa</taxon>
        <taxon>Chordata</taxon>
        <taxon>Craniata</taxon>
        <taxon>Vertebrata</taxon>
        <taxon>Euteleostomi</taxon>
        <taxon>Actinopterygii</taxon>
        <taxon>Neopterygii</taxon>
        <taxon>Teleostei</taxon>
        <taxon>Notacanthiformes</taxon>
        <taxon>Halosauridae</taxon>
        <taxon>Aldrovandia</taxon>
    </lineage>
</organism>
<protein>
    <submittedName>
        <fullName evidence="1">Uncharacterized protein</fullName>
    </submittedName>
</protein>
<dbReference type="Proteomes" id="UP001221898">
    <property type="component" value="Unassembled WGS sequence"/>
</dbReference>
<evidence type="ECO:0000313" key="2">
    <source>
        <dbReference type="Proteomes" id="UP001221898"/>
    </source>
</evidence>
<sequence length="58" mass="7205">MKMRQIPHHRGLMEDREMNETPHILMKYQHNNIPPPRYRYRQPHLQPFLFLTTDSIYS</sequence>
<gene>
    <name evidence="1" type="ORF">AAFF_G00233890</name>
</gene>
<keyword evidence="2" id="KW-1185">Reference proteome</keyword>
<proteinExistence type="predicted"/>
<reference evidence="1" key="1">
    <citation type="journal article" date="2023" name="Science">
        <title>Genome structures resolve the early diversification of teleost fishes.</title>
        <authorList>
            <person name="Parey E."/>
            <person name="Louis A."/>
            <person name="Montfort J."/>
            <person name="Bouchez O."/>
            <person name="Roques C."/>
            <person name="Iampietro C."/>
            <person name="Lluch J."/>
            <person name="Castinel A."/>
            <person name="Donnadieu C."/>
            <person name="Desvignes T."/>
            <person name="Floi Bucao C."/>
            <person name="Jouanno E."/>
            <person name="Wen M."/>
            <person name="Mejri S."/>
            <person name="Dirks R."/>
            <person name="Jansen H."/>
            <person name="Henkel C."/>
            <person name="Chen W.J."/>
            <person name="Zahm M."/>
            <person name="Cabau C."/>
            <person name="Klopp C."/>
            <person name="Thompson A.W."/>
            <person name="Robinson-Rechavi M."/>
            <person name="Braasch I."/>
            <person name="Lecointre G."/>
            <person name="Bobe J."/>
            <person name="Postlethwait J.H."/>
            <person name="Berthelot C."/>
            <person name="Roest Crollius H."/>
            <person name="Guiguen Y."/>
        </authorList>
    </citation>
    <scope>NUCLEOTIDE SEQUENCE</scope>
    <source>
        <strain evidence="1">NC1722</strain>
    </source>
</reference>
<accession>A0AAD7REW3</accession>
<evidence type="ECO:0000313" key="1">
    <source>
        <dbReference type="EMBL" id="KAJ8378820.1"/>
    </source>
</evidence>
<name>A0AAD7REW3_9TELE</name>